<reference evidence="8 9" key="1">
    <citation type="submission" date="2016-07" db="EMBL/GenBank/DDBJ databases">
        <title>Pervasive Adenine N6-methylation of Active Genes in Fungi.</title>
        <authorList>
            <consortium name="DOE Joint Genome Institute"/>
            <person name="Mondo S.J."/>
            <person name="Dannebaum R.O."/>
            <person name="Kuo R.C."/>
            <person name="Labutti K."/>
            <person name="Haridas S."/>
            <person name="Kuo A."/>
            <person name="Salamov A."/>
            <person name="Ahrendt S.R."/>
            <person name="Lipzen A."/>
            <person name="Sullivan W."/>
            <person name="Andreopoulos W.B."/>
            <person name="Clum A."/>
            <person name="Lindquist E."/>
            <person name="Daum C."/>
            <person name="Ramamoorthy G.K."/>
            <person name="Gryganskyi A."/>
            <person name="Culley D."/>
            <person name="Magnuson J.K."/>
            <person name="James T.Y."/>
            <person name="O'Malley M.A."/>
            <person name="Stajich J.E."/>
            <person name="Spatafora J.W."/>
            <person name="Visel A."/>
            <person name="Grigoriev I.V."/>
        </authorList>
    </citation>
    <scope>NUCLEOTIDE SEQUENCE [LARGE SCALE GENOMIC DNA]</scope>
    <source>
        <strain evidence="8 9">NRRL 1336</strain>
    </source>
</reference>
<evidence type="ECO:0000313" key="8">
    <source>
        <dbReference type="EMBL" id="ORZ23070.1"/>
    </source>
</evidence>
<keyword evidence="8" id="KW-0808">Transferase</keyword>
<keyword evidence="3" id="KW-0735">Signal-anchor</keyword>
<keyword evidence="4 7" id="KW-1133">Transmembrane helix</keyword>
<dbReference type="OrthoDB" id="411524at2759"/>
<dbReference type="PANTHER" id="PTHR12270:SF25">
    <property type="entry name" value="GLYCOSYLTRANSFERASE-LIKE PROTEIN LARGE"/>
    <property type="match status" value="1"/>
</dbReference>
<accession>A0A1X2IVK0</accession>
<keyword evidence="5 7" id="KW-0472">Membrane</keyword>
<protein>
    <submittedName>
        <fullName evidence="8">Glycosyl-transferase for dystroglycan-domain-containing protein</fullName>
    </submittedName>
</protein>
<comment type="subcellular location">
    <subcellularLocation>
        <location evidence="1">Membrane</location>
        <topology evidence="1">Single-pass type II membrane protein</topology>
    </subcellularLocation>
</comment>
<evidence type="ECO:0000256" key="6">
    <source>
        <dbReference type="ARBA" id="ARBA00023180"/>
    </source>
</evidence>
<dbReference type="GO" id="GO:0016020">
    <property type="term" value="C:membrane"/>
    <property type="evidence" value="ECO:0007669"/>
    <property type="project" value="UniProtKB-SubCell"/>
</dbReference>
<dbReference type="EMBL" id="MCGE01000003">
    <property type="protein sequence ID" value="ORZ23070.1"/>
    <property type="molecule type" value="Genomic_DNA"/>
</dbReference>
<dbReference type="GO" id="GO:0035269">
    <property type="term" value="P:protein O-linked glycosylation via mannose"/>
    <property type="evidence" value="ECO:0007669"/>
    <property type="project" value="TreeGrafter"/>
</dbReference>
<proteinExistence type="predicted"/>
<keyword evidence="9" id="KW-1185">Reference proteome</keyword>
<dbReference type="GO" id="GO:0042285">
    <property type="term" value="F:xylosyltransferase activity"/>
    <property type="evidence" value="ECO:0007669"/>
    <property type="project" value="TreeGrafter"/>
</dbReference>
<organism evidence="8 9">
    <name type="scientific">Absidia repens</name>
    <dbReference type="NCBI Taxonomy" id="90262"/>
    <lineage>
        <taxon>Eukaryota</taxon>
        <taxon>Fungi</taxon>
        <taxon>Fungi incertae sedis</taxon>
        <taxon>Mucoromycota</taxon>
        <taxon>Mucoromycotina</taxon>
        <taxon>Mucoromycetes</taxon>
        <taxon>Mucorales</taxon>
        <taxon>Cunninghamellaceae</taxon>
        <taxon>Absidia</taxon>
    </lineage>
</organism>
<comment type="caution">
    <text evidence="8">The sequence shown here is derived from an EMBL/GenBank/DDBJ whole genome shotgun (WGS) entry which is preliminary data.</text>
</comment>
<dbReference type="GO" id="GO:0015020">
    <property type="term" value="F:glucuronosyltransferase activity"/>
    <property type="evidence" value="ECO:0007669"/>
    <property type="project" value="TreeGrafter"/>
</dbReference>
<evidence type="ECO:0000256" key="2">
    <source>
        <dbReference type="ARBA" id="ARBA00022692"/>
    </source>
</evidence>
<evidence type="ECO:0000256" key="7">
    <source>
        <dbReference type="SAM" id="Phobius"/>
    </source>
</evidence>
<dbReference type="Pfam" id="PF13896">
    <property type="entry name" value="Glyco_transf_49"/>
    <property type="match status" value="2"/>
</dbReference>
<feature type="transmembrane region" description="Helical" evidence="7">
    <location>
        <begin position="6"/>
        <end position="24"/>
    </location>
</feature>
<gene>
    <name evidence="8" type="ORF">BCR42DRAFT_128665</name>
</gene>
<evidence type="ECO:0000256" key="1">
    <source>
        <dbReference type="ARBA" id="ARBA00004606"/>
    </source>
</evidence>
<evidence type="ECO:0000256" key="5">
    <source>
        <dbReference type="ARBA" id="ARBA00023136"/>
    </source>
</evidence>
<keyword evidence="2 7" id="KW-0812">Transmembrane</keyword>
<dbReference type="InterPro" id="IPR051292">
    <property type="entry name" value="Xyl/GlcA_transferase"/>
</dbReference>
<dbReference type="AlphaFoldDB" id="A0A1X2IVK0"/>
<evidence type="ECO:0000313" key="9">
    <source>
        <dbReference type="Proteomes" id="UP000193560"/>
    </source>
</evidence>
<dbReference type="Proteomes" id="UP000193560">
    <property type="component" value="Unassembled WGS sequence"/>
</dbReference>
<keyword evidence="6" id="KW-0325">Glycoprotein</keyword>
<evidence type="ECO:0000256" key="4">
    <source>
        <dbReference type="ARBA" id="ARBA00022989"/>
    </source>
</evidence>
<evidence type="ECO:0000256" key="3">
    <source>
        <dbReference type="ARBA" id="ARBA00022968"/>
    </source>
</evidence>
<name>A0A1X2IVK0_9FUNG</name>
<dbReference type="PANTHER" id="PTHR12270">
    <property type="entry name" value="GLYCOSYLTRANSFERASE-RELATED"/>
    <property type="match status" value="1"/>
</dbReference>
<sequence>MVTGSFKFANLVMIFYLFITLIYLSSHFIGHLRQNFSTVSLHPRLDQISPETEALLSAQHVLWSSLGSNRLYPFYFKARAVSSNSPHDVTITTLVTPHRLDALERLAHHYQGPISAVLHIYDDDSDPTIQAKVLDRVKKLYARQPNMQHFVDLHVVIDKYERQFNMWRNLAKLYARTEYILMLDVDFLVSPSVRSVLTTLPPKTMDAVRQGAAALVLPAFEELLDSSNSSNSSSNNTRRTALDNNKSNILGMLNDTGFFPSTKEELITEVNNGRVAMFHKFWLKGHGSTNYTKWYTSSSVYKVTDYNFAYEPYVIVKKEGTAWCDERFIGYGANKAACHFELYVSGMEYFVLPDDYLLHQYHPYPEQTRSYERHLNKKLYEHFREEICFRYARSMMARGVWNTKKSTNIKKECHKIRHWNSLIRGAH</sequence>
<dbReference type="STRING" id="90262.A0A1X2IVK0"/>